<keyword evidence="1" id="KW-0472">Membrane</keyword>
<reference evidence="2" key="2">
    <citation type="submission" date="2022-10" db="EMBL/GenBank/DDBJ databases">
        <authorList>
            <person name="Ngo T.-E."/>
        </authorList>
    </citation>
    <scope>NUCLEOTIDE SEQUENCE</scope>
    <source>
        <strain evidence="2">JHB</strain>
    </source>
</reference>
<proteinExistence type="predicted"/>
<keyword evidence="1" id="KW-0812">Transmembrane</keyword>
<protein>
    <submittedName>
        <fullName evidence="2">Uncharacterized protein</fullName>
    </submittedName>
</protein>
<dbReference type="Proteomes" id="UP000176944">
    <property type="component" value="Chromosome"/>
</dbReference>
<feature type="transmembrane region" description="Helical" evidence="1">
    <location>
        <begin position="7"/>
        <end position="30"/>
    </location>
</feature>
<sequence length="65" mass="7166">MRIRECFLDPITIAAVINGIINAIAFGGLFEPSHKRGSCGRRPRCANAESHSFLHSPHLPEVLKI</sequence>
<organism evidence="2">
    <name type="scientific">Moorena producens (strain JHB)</name>
    <dbReference type="NCBI Taxonomy" id="1454205"/>
    <lineage>
        <taxon>Bacteria</taxon>
        <taxon>Bacillati</taxon>
        <taxon>Cyanobacteriota</taxon>
        <taxon>Cyanophyceae</taxon>
        <taxon>Coleofasciculales</taxon>
        <taxon>Coleofasciculaceae</taxon>
        <taxon>Moorena</taxon>
    </lineage>
</organism>
<evidence type="ECO:0000256" key="1">
    <source>
        <dbReference type="SAM" id="Phobius"/>
    </source>
</evidence>
<reference evidence="2" key="1">
    <citation type="journal article" date="2017" name="Proc. Natl. Acad. Sci. U.S.A.">
        <title>Comparative genomics uncovers the prolific and distinctive metabolic potential of the cyanobacterial genus Moorea.</title>
        <authorList>
            <person name="Leao T."/>
            <person name="Castelao G."/>
            <person name="Korobeynikov A."/>
            <person name="Monroe E.A."/>
            <person name="Podell S."/>
            <person name="Glukhov E."/>
            <person name="Allen E.E."/>
            <person name="Gerwick W.H."/>
            <person name="Gerwick L."/>
        </authorList>
    </citation>
    <scope>NUCLEOTIDE SEQUENCE</scope>
    <source>
        <strain evidence="2">JHB</strain>
    </source>
</reference>
<gene>
    <name evidence="2" type="ORF">BJP36_44205</name>
</gene>
<dbReference type="EMBL" id="CP017708">
    <property type="protein sequence ID" value="WAN69366.1"/>
    <property type="molecule type" value="Genomic_DNA"/>
</dbReference>
<accession>A0A9Q9UW00</accession>
<dbReference type="AlphaFoldDB" id="A0A9Q9UW00"/>
<name>A0A9Q9UW00_MOOP1</name>
<keyword evidence="1" id="KW-1133">Transmembrane helix</keyword>
<evidence type="ECO:0000313" key="2">
    <source>
        <dbReference type="EMBL" id="WAN69366.1"/>
    </source>
</evidence>